<comment type="caution">
    <text evidence="1">The sequence shown here is derived from an EMBL/GenBank/DDBJ whole genome shotgun (WGS) entry which is preliminary data.</text>
</comment>
<evidence type="ECO:0000313" key="2">
    <source>
        <dbReference type="Proteomes" id="UP001596047"/>
    </source>
</evidence>
<gene>
    <name evidence="1" type="ORF">ACFPYJ_19750</name>
</gene>
<protein>
    <submittedName>
        <fullName evidence="1">Uncharacterized protein</fullName>
    </submittedName>
</protein>
<evidence type="ECO:0000313" key="1">
    <source>
        <dbReference type="EMBL" id="MFC5651302.1"/>
    </source>
</evidence>
<dbReference type="EMBL" id="JBHSOW010000071">
    <property type="protein sequence ID" value="MFC5651302.1"/>
    <property type="molecule type" value="Genomic_DNA"/>
</dbReference>
<name>A0ABW0W224_9BACL</name>
<dbReference type="RefSeq" id="WP_379189914.1">
    <property type="nucleotide sequence ID" value="NZ_JBHSOW010000071.1"/>
</dbReference>
<accession>A0ABW0W224</accession>
<keyword evidence="2" id="KW-1185">Reference proteome</keyword>
<sequence>MVGLKESLDQRWSEWKRVEYAVTKTLAGRNVLRVSGPRTPRITTPAVKMVRSSELTSVAGSFEAGLACFCLGELAPDERSAFLEAWHDRLRTGATVVIADRRGEGCGTAYELHELLNPLGVQLDVQIGRAFWWARYQLRPQSDHEKRKSGIPNPHRGGA</sequence>
<reference evidence="2" key="1">
    <citation type="journal article" date="2019" name="Int. J. Syst. Evol. Microbiol.">
        <title>The Global Catalogue of Microorganisms (GCM) 10K type strain sequencing project: providing services to taxonomists for standard genome sequencing and annotation.</title>
        <authorList>
            <consortium name="The Broad Institute Genomics Platform"/>
            <consortium name="The Broad Institute Genome Sequencing Center for Infectious Disease"/>
            <person name="Wu L."/>
            <person name="Ma J."/>
        </authorList>
    </citation>
    <scope>NUCLEOTIDE SEQUENCE [LARGE SCALE GENOMIC DNA]</scope>
    <source>
        <strain evidence="2">CGMCC 1.3240</strain>
    </source>
</reference>
<proteinExistence type="predicted"/>
<dbReference type="Proteomes" id="UP001596047">
    <property type="component" value="Unassembled WGS sequence"/>
</dbReference>
<organism evidence="1 2">
    <name type="scientific">Paenibacillus solisilvae</name>
    <dbReference type="NCBI Taxonomy" id="2486751"/>
    <lineage>
        <taxon>Bacteria</taxon>
        <taxon>Bacillati</taxon>
        <taxon>Bacillota</taxon>
        <taxon>Bacilli</taxon>
        <taxon>Bacillales</taxon>
        <taxon>Paenibacillaceae</taxon>
        <taxon>Paenibacillus</taxon>
    </lineage>
</organism>